<name>A0A8H6NVU5_9PEZI</name>
<organism evidence="3 4">
    <name type="scientific">Colletotrichum musicola</name>
    <dbReference type="NCBI Taxonomy" id="2175873"/>
    <lineage>
        <taxon>Eukaryota</taxon>
        <taxon>Fungi</taxon>
        <taxon>Dikarya</taxon>
        <taxon>Ascomycota</taxon>
        <taxon>Pezizomycotina</taxon>
        <taxon>Sordariomycetes</taxon>
        <taxon>Hypocreomycetidae</taxon>
        <taxon>Glomerellales</taxon>
        <taxon>Glomerellaceae</taxon>
        <taxon>Colletotrichum</taxon>
        <taxon>Colletotrichum orchidearum species complex</taxon>
    </lineage>
</organism>
<evidence type="ECO:0000256" key="2">
    <source>
        <dbReference type="SAM" id="Phobius"/>
    </source>
</evidence>
<dbReference type="AlphaFoldDB" id="A0A8H6NVU5"/>
<gene>
    <name evidence="3" type="ORF">CMUS01_02152</name>
</gene>
<proteinExistence type="predicted"/>
<keyword evidence="2" id="KW-0472">Membrane</keyword>
<accession>A0A8H6NVU5</accession>
<feature type="region of interest" description="Disordered" evidence="1">
    <location>
        <begin position="1"/>
        <end position="43"/>
    </location>
</feature>
<evidence type="ECO:0000256" key="1">
    <source>
        <dbReference type="SAM" id="MobiDB-lite"/>
    </source>
</evidence>
<keyword evidence="2" id="KW-1133">Transmembrane helix</keyword>
<dbReference type="Proteomes" id="UP000639643">
    <property type="component" value="Unassembled WGS sequence"/>
</dbReference>
<feature type="transmembrane region" description="Helical" evidence="2">
    <location>
        <begin position="83"/>
        <end position="103"/>
    </location>
</feature>
<evidence type="ECO:0000313" key="3">
    <source>
        <dbReference type="EMBL" id="KAF6843408.1"/>
    </source>
</evidence>
<evidence type="ECO:0000313" key="4">
    <source>
        <dbReference type="Proteomes" id="UP000639643"/>
    </source>
</evidence>
<dbReference type="EMBL" id="WIGM01000042">
    <property type="protein sequence ID" value="KAF6843408.1"/>
    <property type="molecule type" value="Genomic_DNA"/>
</dbReference>
<protein>
    <submittedName>
        <fullName evidence="3">Uncharacterized protein</fullName>
    </submittedName>
</protein>
<keyword evidence="4" id="KW-1185">Reference proteome</keyword>
<comment type="caution">
    <text evidence="3">The sequence shown here is derived from an EMBL/GenBank/DDBJ whole genome shotgun (WGS) entry which is preliminary data.</text>
</comment>
<sequence length="108" mass="11364">MEERGGLGGDSPSAESPGCSGKRGPGMERWSGGKEQAVAGEAARQPARRWVRLGDASIAEFVEHVGGMQASAGLPFQVDAEEVSFLFLFLLLFLVSVLVLVLLESTTG</sequence>
<reference evidence="3" key="1">
    <citation type="journal article" date="2020" name="Phytopathology">
        <title>Genome Sequence Resources of Colletotrichum truncatum, C. plurivorum, C. musicola, and C. sojae: Four Species Pathogenic to Soybean (Glycine max).</title>
        <authorList>
            <person name="Rogerio F."/>
            <person name="Boufleur T.R."/>
            <person name="Ciampi-Guillardi M."/>
            <person name="Sukno S.A."/>
            <person name="Thon M.R."/>
            <person name="Massola Junior N.S."/>
            <person name="Baroncelli R."/>
        </authorList>
    </citation>
    <scope>NUCLEOTIDE SEQUENCE</scope>
    <source>
        <strain evidence="3">LFN0074</strain>
    </source>
</reference>
<keyword evidence="2" id="KW-0812">Transmembrane</keyword>